<dbReference type="AlphaFoldDB" id="A0A1X6ZKG1"/>
<evidence type="ECO:0000313" key="2">
    <source>
        <dbReference type="EMBL" id="SLN53671.1"/>
    </source>
</evidence>
<evidence type="ECO:0000256" key="1">
    <source>
        <dbReference type="SAM" id="Phobius"/>
    </source>
</evidence>
<dbReference type="EMBL" id="FWFJ01000023">
    <property type="protein sequence ID" value="SLN53671.1"/>
    <property type="molecule type" value="Genomic_DNA"/>
</dbReference>
<feature type="transmembrane region" description="Helical" evidence="1">
    <location>
        <begin position="12"/>
        <end position="35"/>
    </location>
</feature>
<keyword evidence="1" id="KW-1133">Transmembrane helix</keyword>
<dbReference type="Proteomes" id="UP000194012">
    <property type="component" value="Unassembled WGS sequence"/>
</dbReference>
<organism evidence="2 3">
    <name type="scientific">Roseovarius gaetbuli</name>
    <dbReference type="NCBI Taxonomy" id="1356575"/>
    <lineage>
        <taxon>Bacteria</taxon>
        <taxon>Pseudomonadati</taxon>
        <taxon>Pseudomonadota</taxon>
        <taxon>Alphaproteobacteria</taxon>
        <taxon>Rhodobacterales</taxon>
        <taxon>Roseobacteraceae</taxon>
        <taxon>Roseovarius</taxon>
    </lineage>
</organism>
<protein>
    <submittedName>
        <fullName evidence="2">Uncharacterized protein</fullName>
    </submittedName>
</protein>
<accession>A0A1X6ZKG1</accession>
<feature type="transmembrane region" description="Helical" evidence="1">
    <location>
        <begin position="97"/>
        <end position="116"/>
    </location>
</feature>
<dbReference type="RefSeq" id="WP_139838127.1">
    <property type="nucleotide sequence ID" value="NZ_FWFJ01000023.1"/>
</dbReference>
<sequence>MGLMDQILGKRIFKGIALAVLYSLILAVINDVSIYTWGKPRGVSFGILFYYLWVFLSSQGFATIILGCFVRPGISLSLSLLLILGTAYALFPGTFNPVYLTVVCAAAALSFMVFLFGPRHQVAQQEVQA</sequence>
<keyword evidence="1" id="KW-0812">Transmembrane</keyword>
<feature type="transmembrane region" description="Helical" evidence="1">
    <location>
        <begin position="47"/>
        <end position="66"/>
    </location>
</feature>
<gene>
    <name evidence="2" type="ORF">ROG8370_02411</name>
</gene>
<reference evidence="3" key="1">
    <citation type="submission" date="2017-03" db="EMBL/GenBank/DDBJ databases">
        <authorList>
            <person name="Rodrigo-Torres L."/>
            <person name="Arahal R.D."/>
            <person name="Lucena T."/>
        </authorList>
    </citation>
    <scope>NUCLEOTIDE SEQUENCE [LARGE SCALE GENOMIC DNA]</scope>
    <source>
        <strain evidence="3">CECT 8370</strain>
    </source>
</reference>
<keyword evidence="3" id="KW-1185">Reference proteome</keyword>
<feature type="transmembrane region" description="Helical" evidence="1">
    <location>
        <begin position="73"/>
        <end position="91"/>
    </location>
</feature>
<proteinExistence type="predicted"/>
<name>A0A1X6ZKG1_9RHOB</name>
<keyword evidence="1" id="KW-0472">Membrane</keyword>
<evidence type="ECO:0000313" key="3">
    <source>
        <dbReference type="Proteomes" id="UP000194012"/>
    </source>
</evidence>
<dbReference type="OrthoDB" id="9835535at2"/>